<dbReference type="InterPro" id="IPR015018">
    <property type="entry name" value="DUF1905"/>
</dbReference>
<proteinExistence type="predicted"/>
<dbReference type="Gene3D" id="2.40.30.100">
    <property type="entry name" value="AF2212/PG0164-like"/>
    <property type="match status" value="1"/>
</dbReference>
<evidence type="ECO:0000256" key="1">
    <source>
        <dbReference type="SAM" id="MobiDB-lite"/>
    </source>
</evidence>
<reference evidence="2" key="1">
    <citation type="journal article" date="2014" name="Int. J. Syst. Evol. Microbiol.">
        <title>Complete genome of a new Firmicutes species belonging to the dominant human colonic microbiota ('Ruminococcus bicirculans') reveals two chromosomes and a selective capacity to utilize plant glucans.</title>
        <authorList>
            <consortium name="NISC Comparative Sequencing Program"/>
            <person name="Wegmann U."/>
            <person name="Louis P."/>
            <person name="Goesmann A."/>
            <person name="Henrissat B."/>
            <person name="Duncan S.H."/>
            <person name="Flint H.J."/>
        </authorList>
    </citation>
    <scope>NUCLEOTIDE SEQUENCE</scope>
    <source>
        <strain evidence="2">NBRC 108894</strain>
    </source>
</reference>
<dbReference type="RefSeq" id="WP_348534853.1">
    <property type="nucleotide sequence ID" value="NZ_BSVB01000001.1"/>
</dbReference>
<comment type="caution">
    <text evidence="2">The sequence shown here is derived from an EMBL/GenBank/DDBJ whole genome shotgun (WGS) entry which is preliminary data.</text>
</comment>
<organism evidence="2 4">
    <name type="scientific">Pseudolysinimonas kribbensis</name>
    <dbReference type="NCBI Taxonomy" id="433641"/>
    <lineage>
        <taxon>Bacteria</taxon>
        <taxon>Bacillati</taxon>
        <taxon>Actinomycetota</taxon>
        <taxon>Actinomycetes</taxon>
        <taxon>Micrococcales</taxon>
        <taxon>Microbacteriaceae</taxon>
        <taxon>Pseudolysinimonas</taxon>
    </lineage>
</organism>
<dbReference type="Proteomes" id="UP001157034">
    <property type="component" value="Unassembled WGS sequence"/>
</dbReference>
<keyword evidence="4" id="KW-1185">Reference proteome</keyword>
<dbReference type="EMBL" id="BSVB01000001">
    <property type="protein sequence ID" value="GMA93237.1"/>
    <property type="molecule type" value="Genomic_DNA"/>
</dbReference>
<dbReference type="InterPro" id="IPR037079">
    <property type="entry name" value="AF2212/PG0164-like_sf"/>
</dbReference>
<reference evidence="2" key="3">
    <citation type="submission" date="2023-02" db="EMBL/GenBank/DDBJ databases">
        <authorList>
            <person name="Sun Q."/>
            <person name="Mori K."/>
        </authorList>
    </citation>
    <scope>NUCLEOTIDE SEQUENCE</scope>
    <source>
        <strain evidence="2">NBRC 108894</strain>
    </source>
</reference>
<dbReference type="EMBL" id="BSVB01000001">
    <property type="protein sequence ID" value="GMA97145.1"/>
    <property type="molecule type" value="Genomic_DNA"/>
</dbReference>
<dbReference type="SUPFAM" id="SSF141694">
    <property type="entry name" value="AF2212/PG0164-like"/>
    <property type="match status" value="1"/>
</dbReference>
<name>A0ABQ6JY49_9MICO</name>
<evidence type="ECO:0000313" key="3">
    <source>
        <dbReference type="EMBL" id="GMA97145.1"/>
    </source>
</evidence>
<reference evidence="4" key="2">
    <citation type="journal article" date="2019" name="Int. J. Syst. Evol. Microbiol.">
        <title>The Global Catalogue of Microorganisms (GCM) 10K type strain sequencing project: providing services to taxonomists for standard genome sequencing and annotation.</title>
        <authorList>
            <consortium name="The Broad Institute Genomics Platform"/>
            <consortium name="The Broad Institute Genome Sequencing Center for Infectious Disease"/>
            <person name="Wu L."/>
            <person name="Ma J."/>
        </authorList>
    </citation>
    <scope>NUCLEOTIDE SEQUENCE [LARGE SCALE GENOMIC DNA]</scope>
    <source>
        <strain evidence="4">NBRC 108894</strain>
    </source>
</reference>
<accession>A0ABQ6JY49</accession>
<dbReference type="Pfam" id="PF08922">
    <property type="entry name" value="DUF1905"/>
    <property type="match status" value="1"/>
</dbReference>
<feature type="region of interest" description="Disordered" evidence="1">
    <location>
        <begin position="1"/>
        <end position="20"/>
    </location>
</feature>
<evidence type="ECO:0000313" key="4">
    <source>
        <dbReference type="Proteomes" id="UP001157034"/>
    </source>
</evidence>
<sequence>MAVRLAARRRVGGDRRAARSPRGFESLRVDVTLGASTWRTSIFPGGDGRYTMPVKRAVYEKEGVDEGDTARVSIRLLDVG</sequence>
<feature type="compositionally biased region" description="Basic residues" evidence="1">
    <location>
        <begin position="1"/>
        <end position="10"/>
    </location>
</feature>
<gene>
    <name evidence="2" type="ORF">GCM10025881_00610</name>
    <name evidence="3" type="ORF">GCM10025881_39690</name>
</gene>
<evidence type="ECO:0008006" key="5">
    <source>
        <dbReference type="Google" id="ProtNLM"/>
    </source>
</evidence>
<protein>
    <recommendedName>
        <fullName evidence="5">DUF1905 domain-containing protein</fullName>
    </recommendedName>
</protein>
<evidence type="ECO:0000313" key="2">
    <source>
        <dbReference type="EMBL" id="GMA93237.1"/>
    </source>
</evidence>